<accession>A0ABR5PZ44</accession>
<evidence type="ECO:0000313" key="3">
    <source>
        <dbReference type="Proteomes" id="UP000051927"/>
    </source>
</evidence>
<dbReference type="SMART" id="SM00450">
    <property type="entry name" value="RHOD"/>
    <property type="match status" value="1"/>
</dbReference>
<protein>
    <submittedName>
        <fullName evidence="2">Rhodanese domain protein</fullName>
    </submittedName>
</protein>
<reference evidence="2 3" key="1">
    <citation type="journal article" date="2015" name="Genome Announc.">
        <title>Expanding the biotechnology potential of lactobacilli through comparative genomics of 213 strains and associated genera.</title>
        <authorList>
            <person name="Sun Z."/>
            <person name="Harris H.M."/>
            <person name="McCann A."/>
            <person name="Guo C."/>
            <person name="Argimon S."/>
            <person name="Zhang W."/>
            <person name="Yang X."/>
            <person name="Jeffery I.B."/>
            <person name="Cooney J.C."/>
            <person name="Kagawa T.F."/>
            <person name="Liu W."/>
            <person name="Song Y."/>
            <person name="Salvetti E."/>
            <person name="Wrobel A."/>
            <person name="Rasinkangas P."/>
            <person name="Parkhill J."/>
            <person name="Rea M.C."/>
            <person name="O'Sullivan O."/>
            <person name="Ritari J."/>
            <person name="Douillard F.P."/>
            <person name="Paul Ross R."/>
            <person name="Yang R."/>
            <person name="Briner A.E."/>
            <person name="Felis G.E."/>
            <person name="de Vos W.M."/>
            <person name="Barrangou R."/>
            <person name="Klaenhammer T.R."/>
            <person name="Caufield P.W."/>
            <person name="Cui Y."/>
            <person name="Zhang H."/>
            <person name="O'Toole P.W."/>
        </authorList>
    </citation>
    <scope>NUCLEOTIDE SEQUENCE [LARGE SCALE GENOMIC DNA]</scope>
    <source>
        <strain evidence="2 3">DSM 7090</strain>
    </source>
</reference>
<organism evidence="2 3">
    <name type="scientific">Lancefieldella rimae</name>
    <dbReference type="NCBI Taxonomy" id="1383"/>
    <lineage>
        <taxon>Bacteria</taxon>
        <taxon>Bacillati</taxon>
        <taxon>Actinomycetota</taxon>
        <taxon>Coriobacteriia</taxon>
        <taxon>Coriobacteriales</taxon>
        <taxon>Atopobiaceae</taxon>
        <taxon>Lancefieldella</taxon>
    </lineage>
</organism>
<evidence type="ECO:0000313" key="2">
    <source>
        <dbReference type="EMBL" id="KRO01868.1"/>
    </source>
</evidence>
<evidence type="ECO:0000259" key="1">
    <source>
        <dbReference type="PROSITE" id="PS50206"/>
    </source>
</evidence>
<dbReference type="Gene3D" id="3.40.250.10">
    <property type="entry name" value="Rhodanese-like domain"/>
    <property type="match status" value="1"/>
</dbReference>
<dbReference type="EMBL" id="JQCP01000003">
    <property type="protein sequence ID" value="KRO01868.1"/>
    <property type="molecule type" value="Genomic_DNA"/>
</dbReference>
<dbReference type="InterPro" id="IPR050229">
    <property type="entry name" value="GlpE_sulfurtransferase"/>
</dbReference>
<dbReference type="Pfam" id="PF00581">
    <property type="entry name" value="Rhodanese"/>
    <property type="match status" value="1"/>
</dbReference>
<feature type="domain" description="Rhodanese" evidence="1">
    <location>
        <begin position="53"/>
        <end position="137"/>
    </location>
</feature>
<comment type="caution">
    <text evidence="2">The sequence shown here is derived from an EMBL/GenBank/DDBJ whole genome shotgun (WGS) entry which is preliminary data.</text>
</comment>
<dbReference type="InterPro" id="IPR001763">
    <property type="entry name" value="Rhodanese-like_dom"/>
</dbReference>
<dbReference type="PROSITE" id="PS50206">
    <property type="entry name" value="RHODANESE_3"/>
    <property type="match status" value="1"/>
</dbReference>
<sequence>MIKTLGASEREDVLSCYPYGCVAVHFEARNSMSIFSFFSGGANINEGVAEARETSGAVLVDVREADEYASGHIKDAVNVPLSDIERISSVVADRTVPLFLYCASGARSARAEKALKQMGYTNIRNIGGIRGYAGPLE</sequence>
<name>A0ABR5PZ44_9ACTN</name>
<dbReference type="SUPFAM" id="SSF52821">
    <property type="entry name" value="Rhodanese/Cell cycle control phosphatase"/>
    <property type="match status" value="1"/>
</dbReference>
<dbReference type="Proteomes" id="UP000051927">
    <property type="component" value="Unassembled WGS sequence"/>
</dbReference>
<proteinExistence type="predicted"/>
<dbReference type="PANTHER" id="PTHR43031:SF1">
    <property type="entry name" value="PYRIDINE NUCLEOTIDE-DISULPHIDE OXIDOREDUCTASE"/>
    <property type="match status" value="1"/>
</dbReference>
<keyword evidence="3" id="KW-1185">Reference proteome</keyword>
<dbReference type="PANTHER" id="PTHR43031">
    <property type="entry name" value="FAD-DEPENDENT OXIDOREDUCTASE"/>
    <property type="match status" value="1"/>
</dbReference>
<dbReference type="InterPro" id="IPR036873">
    <property type="entry name" value="Rhodanese-like_dom_sf"/>
</dbReference>
<gene>
    <name evidence="2" type="ORF">IV60_GL001114</name>
</gene>
<dbReference type="CDD" id="cd00158">
    <property type="entry name" value="RHOD"/>
    <property type="match status" value="1"/>
</dbReference>